<evidence type="ECO:0000256" key="8">
    <source>
        <dbReference type="ARBA" id="ARBA00023154"/>
    </source>
</evidence>
<evidence type="ECO:0000256" key="9">
    <source>
        <dbReference type="ARBA" id="ARBA00023239"/>
    </source>
</evidence>
<keyword evidence="8 12" id="KW-0457">Lysine biosynthesis</keyword>
<evidence type="ECO:0000256" key="6">
    <source>
        <dbReference type="ARBA" id="ARBA00022605"/>
    </source>
</evidence>
<reference evidence="16 17" key="1">
    <citation type="submission" date="2015-06" db="EMBL/GenBank/DDBJ databases">
        <title>The Genome Sequence of Enterococcus durans 4EA1.</title>
        <authorList>
            <consortium name="The Broad Institute Genomics Platform"/>
            <consortium name="The Broad Institute Genome Sequencing Center for Infectious Disease"/>
            <person name="Earl A.M."/>
            <person name="Van Tyne D."/>
            <person name="Lebreton F."/>
            <person name="Saavedra J.T."/>
            <person name="Gilmore M.S."/>
            <person name="Manson Mcguire A."/>
            <person name="Clock S."/>
            <person name="Crupain M."/>
            <person name="Rangan U."/>
            <person name="Young S."/>
            <person name="Abouelleil A."/>
            <person name="Cao P."/>
            <person name="Chapman S.B."/>
            <person name="Griggs A."/>
            <person name="Priest M."/>
            <person name="Shea T."/>
            <person name="Wortman J."/>
            <person name="Nusbaum C."/>
            <person name="Birren B."/>
        </authorList>
    </citation>
    <scope>NUCLEOTIDE SEQUENCE [LARGE SCALE GENOMIC DNA]</scope>
    <source>
        <strain evidence="16 17">4EA1</strain>
    </source>
</reference>
<dbReference type="UniPathway" id="UPA00034">
    <property type="reaction ID" value="UER00017"/>
</dbReference>
<comment type="function">
    <text evidence="1 12">Catalyzes the condensation of (S)-aspartate-beta-semialdehyde [(S)-ASA] and pyruvate to 4-hydroxy-tetrahydrodipicolinate (HTPA).</text>
</comment>
<name>A0A367CJH3_9ENTE</name>
<evidence type="ECO:0000256" key="11">
    <source>
        <dbReference type="ARBA" id="ARBA00047836"/>
    </source>
</evidence>
<dbReference type="InterPro" id="IPR005263">
    <property type="entry name" value="DapA"/>
</dbReference>
<sequence>MKLIELKGIISPILTPMYEDESINFDELRNQVDRMIDNGIHGIFPFGTNGEGYILSAEEKKLVLEVVVDQTAGRVPIYAGSGAISTKETIAQSKMAQAAGADVLSIIAPSFAAASQEEIYTHYKTIAEAVDMPIVLYNIPARTGNAIAPATVARLAQIENIIGAKDSSGNFANILGYIDAGKAKTNGEFYTLSGNDQLIIWTLLAGGTGGIAGCANVYPKTMASIYDLFVEGKVEEAKTANESIQAFRNCFKYGNPNTIVKTAAALLGNNVGKCRAPFNQIPTEGIEALKKVLEETTAKGMH</sequence>
<feature type="site" description="Part of a proton relay during catalysis" evidence="12">
    <location>
        <position position="48"/>
    </location>
</feature>
<evidence type="ECO:0000256" key="14">
    <source>
        <dbReference type="PIRSR" id="PIRSR001365-1"/>
    </source>
</evidence>
<dbReference type="SUPFAM" id="SSF51569">
    <property type="entry name" value="Aldolase"/>
    <property type="match status" value="1"/>
</dbReference>
<evidence type="ECO:0000256" key="15">
    <source>
        <dbReference type="PIRSR" id="PIRSR001365-2"/>
    </source>
</evidence>
<evidence type="ECO:0000313" key="17">
    <source>
        <dbReference type="Proteomes" id="UP000252797"/>
    </source>
</evidence>
<dbReference type="GO" id="GO:0019877">
    <property type="term" value="P:diaminopimelate biosynthetic process"/>
    <property type="evidence" value="ECO:0007669"/>
    <property type="project" value="UniProtKB-UniRule"/>
</dbReference>
<evidence type="ECO:0000256" key="10">
    <source>
        <dbReference type="ARBA" id="ARBA00023270"/>
    </source>
</evidence>
<organism evidence="16 17">
    <name type="scientific">Enterococcus durans</name>
    <dbReference type="NCBI Taxonomy" id="53345"/>
    <lineage>
        <taxon>Bacteria</taxon>
        <taxon>Bacillati</taxon>
        <taxon>Bacillota</taxon>
        <taxon>Bacilli</taxon>
        <taxon>Lactobacillales</taxon>
        <taxon>Enterococcaceae</taxon>
        <taxon>Enterococcus</taxon>
    </lineage>
</organism>
<dbReference type="InterPro" id="IPR002220">
    <property type="entry name" value="DapA-like"/>
</dbReference>
<comment type="caution">
    <text evidence="12">Was originally thought to be a dihydrodipicolinate synthase (DHDPS), catalyzing the condensation of (S)-aspartate-beta-semialdehyde [(S)-ASA] and pyruvate to dihydrodipicolinate (DHDP). However, it was shown in E.coli that the product of the enzymatic reaction is not dihydrodipicolinate but in fact (4S)-4-hydroxy-2,3,4,5-tetrahydro-(2S)-dipicolinic acid (HTPA), and that the consecutive dehydration reaction leading to DHDP is not spontaneous but catalyzed by DapB.</text>
</comment>
<comment type="caution">
    <text evidence="16">The sequence shown here is derived from an EMBL/GenBank/DDBJ whole genome shotgun (WGS) entry which is preliminary data.</text>
</comment>
<dbReference type="Pfam" id="PF00701">
    <property type="entry name" value="DHDPS"/>
    <property type="match status" value="1"/>
</dbReference>
<comment type="catalytic activity">
    <reaction evidence="11 12">
        <text>L-aspartate 4-semialdehyde + pyruvate = (2S,4S)-4-hydroxy-2,3,4,5-tetrahydrodipicolinate + H2O + H(+)</text>
        <dbReference type="Rhea" id="RHEA:34171"/>
        <dbReference type="ChEBI" id="CHEBI:15361"/>
        <dbReference type="ChEBI" id="CHEBI:15377"/>
        <dbReference type="ChEBI" id="CHEBI:15378"/>
        <dbReference type="ChEBI" id="CHEBI:67139"/>
        <dbReference type="ChEBI" id="CHEBI:537519"/>
        <dbReference type="EC" id="4.3.3.7"/>
    </reaction>
</comment>
<evidence type="ECO:0000256" key="7">
    <source>
        <dbReference type="ARBA" id="ARBA00022915"/>
    </source>
</evidence>
<protein>
    <recommendedName>
        <fullName evidence="4 12">4-hydroxy-tetrahydrodipicolinate synthase</fullName>
        <shortName evidence="12">HTPA synthase</shortName>
        <ecNumber evidence="4 12">4.3.3.7</ecNumber>
    </recommendedName>
</protein>
<dbReference type="HAMAP" id="MF_00418">
    <property type="entry name" value="DapA"/>
    <property type="match status" value="1"/>
</dbReference>
<dbReference type="EMBL" id="LEPB01000001">
    <property type="protein sequence ID" value="RCA12200.1"/>
    <property type="molecule type" value="Genomic_DNA"/>
</dbReference>
<comment type="caution">
    <text evidence="12">Lacks conserved residue(s) required for the propagation of feature annotation.</text>
</comment>
<dbReference type="EC" id="4.3.3.7" evidence="4 12"/>
<gene>
    <name evidence="12" type="primary">dapA</name>
    <name evidence="16" type="ORF">EA71_00404</name>
</gene>
<evidence type="ECO:0000313" key="16">
    <source>
        <dbReference type="EMBL" id="RCA12200.1"/>
    </source>
</evidence>
<comment type="subcellular location">
    <subcellularLocation>
        <location evidence="12">Cytoplasm</location>
    </subcellularLocation>
</comment>
<dbReference type="PRINTS" id="PR00146">
    <property type="entry name" value="DHPICSNTHASE"/>
</dbReference>
<comment type="similarity">
    <text evidence="3 12 13">Belongs to the DapA family.</text>
</comment>
<keyword evidence="7 12" id="KW-0220">Diaminopimelate biosynthesis</keyword>
<dbReference type="PANTHER" id="PTHR12128">
    <property type="entry name" value="DIHYDRODIPICOLINATE SYNTHASE"/>
    <property type="match status" value="1"/>
</dbReference>
<keyword evidence="10 12" id="KW-0704">Schiff base</keyword>
<dbReference type="GO" id="GO:0008840">
    <property type="term" value="F:4-hydroxy-tetrahydrodipicolinate synthase activity"/>
    <property type="evidence" value="ECO:0007669"/>
    <property type="project" value="UniProtKB-UniRule"/>
</dbReference>
<keyword evidence="9 12" id="KW-0456">Lyase</keyword>
<dbReference type="CDD" id="cd00408">
    <property type="entry name" value="DHDPS-like"/>
    <property type="match status" value="1"/>
</dbReference>
<evidence type="ECO:0000256" key="3">
    <source>
        <dbReference type="ARBA" id="ARBA00007592"/>
    </source>
</evidence>
<dbReference type="GO" id="GO:0005737">
    <property type="term" value="C:cytoplasm"/>
    <property type="evidence" value="ECO:0007669"/>
    <property type="project" value="UniProtKB-SubCell"/>
</dbReference>
<comment type="pathway">
    <text evidence="2 12">Amino-acid biosynthesis; L-lysine biosynthesis via DAP pathway; (S)-tetrahydrodipicolinate from L-aspartate: step 3/4.</text>
</comment>
<evidence type="ECO:0000256" key="13">
    <source>
        <dbReference type="PIRNR" id="PIRNR001365"/>
    </source>
</evidence>
<dbReference type="PIRSF" id="PIRSF001365">
    <property type="entry name" value="DHDPS"/>
    <property type="match status" value="1"/>
</dbReference>
<feature type="binding site" evidence="12 15">
    <location>
        <position position="211"/>
    </location>
    <ligand>
        <name>pyruvate</name>
        <dbReference type="ChEBI" id="CHEBI:15361"/>
    </ligand>
</feature>
<keyword evidence="5 12" id="KW-0963">Cytoplasm</keyword>
<evidence type="ECO:0000256" key="5">
    <source>
        <dbReference type="ARBA" id="ARBA00022490"/>
    </source>
</evidence>
<dbReference type="Proteomes" id="UP000252797">
    <property type="component" value="Unassembled WGS sequence"/>
</dbReference>
<proteinExistence type="inferred from homology"/>
<dbReference type="NCBIfam" id="TIGR00674">
    <property type="entry name" value="dapA"/>
    <property type="match status" value="1"/>
</dbReference>
<evidence type="ECO:0000256" key="1">
    <source>
        <dbReference type="ARBA" id="ARBA00003294"/>
    </source>
</evidence>
<dbReference type="PANTHER" id="PTHR12128:SF66">
    <property type="entry name" value="4-HYDROXY-2-OXOGLUTARATE ALDOLASE, MITOCHONDRIAL"/>
    <property type="match status" value="1"/>
</dbReference>
<feature type="active site" description="Schiff-base intermediate with substrate" evidence="12 14">
    <location>
        <position position="165"/>
    </location>
</feature>
<dbReference type="RefSeq" id="WP_113845218.1">
    <property type="nucleotide sequence ID" value="NZ_LEPB01000001.1"/>
</dbReference>
<keyword evidence="6 12" id="KW-0028">Amino-acid biosynthesis</keyword>
<evidence type="ECO:0000256" key="12">
    <source>
        <dbReference type="HAMAP-Rule" id="MF_00418"/>
    </source>
</evidence>
<dbReference type="GO" id="GO:0009089">
    <property type="term" value="P:lysine biosynthetic process via diaminopimelate"/>
    <property type="evidence" value="ECO:0007669"/>
    <property type="project" value="UniProtKB-UniRule"/>
</dbReference>
<feature type="active site" description="Proton donor/acceptor" evidence="12 14">
    <location>
        <position position="137"/>
    </location>
</feature>
<dbReference type="AlphaFoldDB" id="A0A367CJH3"/>
<comment type="subunit">
    <text evidence="12">Homotetramer; dimer of dimers.</text>
</comment>
<dbReference type="SMART" id="SM01130">
    <property type="entry name" value="DHDPS"/>
    <property type="match status" value="1"/>
</dbReference>
<accession>A0A367CJH3</accession>
<evidence type="ECO:0000256" key="4">
    <source>
        <dbReference type="ARBA" id="ARBA00012086"/>
    </source>
</evidence>
<dbReference type="InterPro" id="IPR013785">
    <property type="entry name" value="Aldolase_TIM"/>
</dbReference>
<dbReference type="Gene3D" id="3.20.20.70">
    <property type="entry name" value="Aldolase class I"/>
    <property type="match status" value="1"/>
</dbReference>
<evidence type="ECO:0000256" key="2">
    <source>
        <dbReference type="ARBA" id="ARBA00005120"/>
    </source>
</evidence>